<proteinExistence type="predicted"/>
<keyword evidence="7" id="KW-0228">DNA excision</keyword>
<keyword evidence="10" id="KW-0067">ATP-binding</keyword>
<protein>
    <recommendedName>
        <fullName evidence="14">UvrA DNA-binding domain-containing protein</fullName>
    </recommendedName>
</protein>
<keyword evidence="3" id="KW-0479">Metal-binding</keyword>
<evidence type="ECO:0000256" key="7">
    <source>
        <dbReference type="ARBA" id="ARBA00022769"/>
    </source>
</evidence>
<keyword evidence="5" id="KW-0547">Nucleotide-binding</keyword>
<organism evidence="15 16">
    <name type="scientific">Paenibacillus germinis</name>
    <dbReference type="NCBI Taxonomy" id="2654979"/>
    <lineage>
        <taxon>Bacteria</taxon>
        <taxon>Bacillati</taxon>
        <taxon>Bacillota</taxon>
        <taxon>Bacilli</taxon>
        <taxon>Bacillales</taxon>
        <taxon>Paenibacillaceae</taxon>
        <taxon>Paenibacillus</taxon>
    </lineage>
</organism>
<evidence type="ECO:0000256" key="9">
    <source>
        <dbReference type="ARBA" id="ARBA00022833"/>
    </source>
</evidence>
<name>A0ABX1ZD31_9BACL</name>
<evidence type="ECO:0000256" key="13">
    <source>
        <dbReference type="ARBA" id="ARBA00023204"/>
    </source>
</evidence>
<gene>
    <name evidence="15" type="ORF">GC102_36685</name>
</gene>
<keyword evidence="11" id="KW-0267">Excision nuclease</keyword>
<evidence type="ECO:0000256" key="6">
    <source>
        <dbReference type="ARBA" id="ARBA00022763"/>
    </source>
</evidence>
<evidence type="ECO:0000256" key="5">
    <source>
        <dbReference type="ARBA" id="ARBA00022741"/>
    </source>
</evidence>
<sequence>MESLLLPQEKFNEKRAGSLVGTITAVSEYLRLLYALIGKCRDSSRSGTSQGFSANSPYGICTSCNGTETVIDIDPARMIASELSLKHGAVLLWAGTICAPVFKIKALAKMIGIDYEKPLAEQDRRFMDILLYGYKNDPVSYVYKKKQATSFYRGCVADLRYMRDAGTKSKGNLRAIRFFSKQVQCAACNGSKMAPEIIATTIQGQSIVDTLRLPIQELLLFIRGLPHSLDVHELKVSSQVKDEIELRLVYLNKIGLKSLMIHEGDKA</sequence>
<keyword evidence="16" id="KW-1185">Reference proteome</keyword>
<dbReference type="Gene3D" id="1.20.1580.10">
    <property type="entry name" value="ABC transporter ATPase like domain"/>
    <property type="match status" value="1"/>
</dbReference>
<reference evidence="15 16" key="1">
    <citation type="submission" date="2019-10" db="EMBL/GenBank/DDBJ databases">
        <title>Description of Paenibacillus choica sp. nov.</title>
        <authorList>
            <person name="Carlier A."/>
            <person name="Qi S."/>
        </authorList>
    </citation>
    <scope>NUCLEOTIDE SEQUENCE [LARGE SCALE GENOMIC DNA]</scope>
    <source>
        <strain evidence="15 16">LMG 31460</strain>
    </source>
</reference>
<dbReference type="PANTHER" id="PTHR43152">
    <property type="entry name" value="UVRABC SYSTEM PROTEIN A"/>
    <property type="match status" value="1"/>
</dbReference>
<dbReference type="RefSeq" id="WP_171693930.1">
    <property type="nucleotide sequence ID" value="NZ_WHOC01000187.1"/>
</dbReference>
<feature type="domain" description="UvrA DNA-binding" evidence="14">
    <location>
        <begin position="74"/>
        <end position="150"/>
    </location>
</feature>
<dbReference type="Pfam" id="PF17755">
    <property type="entry name" value="UvrA_DNA-bind"/>
    <property type="match status" value="1"/>
</dbReference>
<dbReference type="InterPro" id="IPR041552">
    <property type="entry name" value="UvrA_DNA-bd"/>
</dbReference>
<dbReference type="PANTHER" id="PTHR43152:SF3">
    <property type="entry name" value="UVRABC SYSTEM PROTEIN A"/>
    <property type="match status" value="1"/>
</dbReference>
<evidence type="ECO:0000256" key="4">
    <source>
        <dbReference type="ARBA" id="ARBA00022737"/>
    </source>
</evidence>
<evidence type="ECO:0000256" key="11">
    <source>
        <dbReference type="ARBA" id="ARBA00022881"/>
    </source>
</evidence>
<keyword evidence="8" id="KW-0863">Zinc-finger</keyword>
<evidence type="ECO:0000313" key="15">
    <source>
        <dbReference type="EMBL" id="NOU91226.1"/>
    </source>
</evidence>
<keyword evidence="9" id="KW-0862">Zinc</keyword>
<keyword evidence="12" id="KW-0238">DNA-binding</keyword>
<keyword evidence="4" id="KW-0677">Repeat</keyword>
<evidence type="ECO:0000256" key="1">
    <source>
        <dbReference type="ARBA" id="ARBA00004496"/>
    </source>
</evidence>
<comment type="caution">
    <text evidence="15">The sequence shown here is derived from an EMBL/GenBank/DDBJ whole genome shotgun (WGS) entry which is preliminary data.</text>
</comment>
<dbReference type="Gene3D" id="1.10.8.280">
    <property type="entry name" value="ABC transporter ATPase domain-like"/>
    <property type="match status" value="1"/>
</dbReference>
<evidence type="ECO:0000256" key="8">
    <source>
        <dbReference type="ARBA" id="ARBA00022771"/>
    </source>
</evidence>
<accession>A0ABX1ZD31</accession>
<evidence type="ECO:0000313" key="16">
    <source>
        <dbReference type="Proteomes" id="UP000658690"/>
    </source>
</evidence>
<keyword evidence="6" id="KW-0227">DNA damage</keyword>
<keyword evidence="13" id="KW-0234">DNA repair</keyword>
<evidence type="ECO:0000259" key="14">
    <source>
        <dbReference type="Pfam" id="PF17755"/>
    </source>
</evidence>
<evidence type="ECO:0000256" key="10">
    <source>
        <dbReference type="ARBA" id="ARBA00022840"/>
    </source>
</evidence>
<evidence type="ECO:0000256" key="12">
    <source>
        <dbReference type="ARBA" id="ARBA00023125"/>
    </source>
</evidence>
<comment type="subcellular location">
    <subcellularLocation>
        <location evidence="1">Cytoplasm</location>
    </subcellularLocation>
</comment>
<keyword evidence="2" id="KW-0963">Cytoplasm</keyword>
<dbReference type="EMBL" id="WHOC01000187">
    <property type="protein sequence ID" value="NOU91226.1"/>
    <property type="molecule type" value="Genomic_DNA"/>
</dbReference>
<evidence type="ECO:0000256" key="3">
    <source>
        <dbReference type="ARBA" id="ARBA00022723"/>
    </source>
</evidence>
<dbReference type="Proteomes" id="UP000658690">
    <property type="component" value="Unassembled WGS sequence"/>
</dbReference>
<evidence type="ECO:0000256" key="2">
    <source>
        <dbReference type="ARBA" id="ARBA00022490"/>
    </source>
</evidence>